<protein>
    <submittedName>
        <fullName evidence="2">Sodium/glutamate symporter</fullName>
    </submittedName>
</protein>
<feature type="transmembrane region" description="Helical" evidence="1">
    <location>
        <begin position="259"/>
        <end position="278"/>
    </location>
</feature>
<dbReference type="PANTHER" id="PTHR36178:SF1">
    <property type="entry name" value="SODIUM_GLUTAMATE SYMPORTER"/>
    <property type="match status" value="1"/>
</dbReference>
<evidence type="ECO:0000313" key="2">
    <source>
        <dbReference type="EMBL" id="GAA2104367.1"/>
    </source>
</evidence>
<reference evidence="2 3" key="1">
    <citation type="journal article" date="2019" name="Int. J. Syst. Evol. Microbiol.">
        <title>The Global Catalogue of Microorganisms (GCM) 10K type strain sequencing project: providing services to taxonomists for standard genome sequencing and annotation.</title>
        <authorList>
            <consortium name="The Broad Institute Genomics Platform"/>
            <consortium name="The Broad Institute Genome Sequencing Center for Infectious Disease"/>
            <person name="Wu L."/>
            <person name="Ma J."/>
        </authorList>
    </citation>
    <scope>NUCLEOTIDE SEQUENCE [LARGE SCALE GENOMIC DNA]</scope>
    <source>
        <strain evidence="2 3">JCM 15900</strain>
    </source>
</reference>
<feature type="transmembrane region" description="Helical" evidence="1">
    <location>
        <begin position="40"/>
        <end position="61"/>
    </location>
</feature>
<feature type="transmembrane region" description="Helical" evidence="1">
    <location>
        <begin position="97"/>
        <end position="123"/>
    </location>
</feature>
<gene>
    <name evidence="2" type="ORF">GCM10009823_29010</name>
</gene>
<sequence length="455" mass="47078">METSEFSPWALLVDAGMIGALLAVGTILRARVRFLQSMMIPAGVIAGFAALLLGPNVLGWLPFSDQLGTYTSLLIVFVFACLALSSDFNILKIGRNVAGFASYGVLIYAAQTAIGMLLVLALLGPLLGAPDHTGLLLFAGWAGGFGSAAALGTAFADAGDPTVQSLAFTSATVGLLVGVIGGIVQAKIGAARGHAQEFAGVQQIPDDLRTGVLDQREERPPIGTHMFSGGTIESLTFQASIIAAVSAAAYGVNQVLGELVPAVSFPLFSIAFIVGLVLRGLLVATRTTRFIDRDSMNSISGLSTDLLMVCGIASVVPSLVADNWVALVILFVVGLALCLFLGQFIAPRVMTDGWFERQLFTWGWATGAVATGMALLRIVDPKLTSRTLEDFSLAYLPVVPVEVTAVTFAPILVIAGASWAVVGIWGAITVVALVVAAVIAATNRKAGAAAMSAGV</sequence>
<dbReference type="EMBL" id="BAAAPZ010000017">
    <property type="protein sequence ID" value="GAA2104367.1"/>
    <property type="molecule type" value="Genomic_DNA"/>
</dbReference>
<feature type="transmembrane region" description="Helical" evidence="1">
    <location>
        <begin position="359"/>
        <end position="379"/>
    </location>
</feature>
<dbReference type="RefSeq" id="WP_344338029.1">
    <property type="nucleotide sequence ID" value="NZ_BAAAPZ010000017.1"/>
</dbReference>
<feature type="transmembrane region" description="Helical" evidence="1">
    <location>
        <begin position="6"/>
        <end position="28"/>
    </location>
</feature>
<feature type="transmembrane region" description="Helical" evidence="1">
    <location>
        <begin position="135"/>
        <end position="156"/>
    </location>
</feature>
<feature type="transmembrane region" description="Helical" evidence="1">
    <location>
        <begin position="235"/>
        <end position="252"/>
    </location>
</feature>
<organism evidence="2 3">
    <name type="scientific">Brevibacterium salitolerans</name>
    <dbReference type="NCBI Taxonomy" id="1403566"/>
    <lineage>
        <taxon>Bacteria</taxon>
        <taxon>Bacillati</taxon>
        <taxon>Actinomycetota</taxon>
        <taxon>Actinomycetes</taxon>
        <taxon>Micrococcales</taxon>
        <taxon>Brevibacteriaceae</taxon>
        <taxon>Brevibacterium</taxon>
    </lineage>
</organism>
<comment type="caution">
    <text evidence="2">The sequence shown here is derived from an EMBL/GenBank/DDBJ whole genome shotgun (WGS) entry which is preliminary data.</text>
</comment>
<dbReference type="PANTHER" id="PTHR36178">
    <property type="entry name" value="SLR0625 PROTEIN"/>
    <property type="match status" value="1"/>
</dbReference>
<evidence type="ECO:0000313" key="3">
    <source>
        <dbReference type="Proteomes" id="UP001500984"/>
    </source>
</evidence>
<feature type="transmembrane region" description="Helical" evidence="1">
    <location>
        <begin position="67"/>
        <end position="85"/>
    </location>
</feature>
<feature type="transmembrane region" description="Helical" evidence="1">
    <location>
        <begin position="391"/>
        <end position="413"/>
    </location>
</feature>
<evidence type="ECO:0000256" key="1">
    <source>
        <dbReference type="SAM" id="Phobius"/>
    </source>
</evidence>
<name>A0ABN2X3I2_9MICO</name>
<keyword evidence="1" id="KW-1133">Transmembrane helix</keyword>
<accession>A0ABN2X3I2</accession>
<dbReference type="Proteomes" id="UP001500984">
    <property type="component" value="Unassembled WGS sequence"/>
</dbReference>
<feature type="transmembrane region" description="Helical" evidence="1">
    <location>
        <begin position="324"/>
        <end position="347"/>
    </location>
</feature>
<feature type="transmembrane region" description="Helical" evidence="1">
    <location>
        <begin position="419"/>
        <end position="441"/>
    </location>
</feature>
<keyword evidence="1" id="KW-0472">Membrane</keyword>
<keyword evidence="3" id="KW-1185">Reference proteome</keyword>
<dbReference type="InterPro" id="IPR004445">
    <property type="entry name" value="GltS"/>
</dbReference>
<proteinExistence type="predicted"/>
<feature type="transmembrane region" description="Helical" evidence="1">
    <location>
        <begin position="163"/>
        <end position="184"/>
    </location>
</feature>
<keyword evidence="1" id="KW-0812">Transmembrane</keyword>